<keyword evidence="8" id="KW-1278">Translocase</keyword>
<dbReference type="InterPro" id="IPR050269">
    <property type="entry name" value="ComplexI_Subunit6"/>
</dbReference>
<accession>A0A126TGE1</accession>
<evidence type="ECO:0000256" key="12">
    <source>
        <dbReference type="ARBA" id="ARBA00023128"/>
    </source>
</evidence>
<keyword evidence="11" id="KW-0520">NAD</keyword>
<evidence type="ECO:0000256" key="4">
    <source>
        <dbReference type="ARBA" id="ARBA00021095"/>
    </source>
</evidence>
<evidence type="ECO:0000256" key="9">
    <source>
        <dbReference type="ARBA" id="ARBA00022982"/>
    </source>
</evidence>
<dbReference type="EMBL" id="KT696258">
    <property type="protein sequence ID" value="AML26663.1"/>
    <property type="molecule type" value="Genomic_DNA"/>
</dbReference>
<keyword evidence="6" id="KW-0679">Respiratory chain</keyword>
<evidence type="ECO:0000256" key="2">
    <source>
        <dbReference type="ARBA" id="ARBA00005698"/>
    </source>
</evidence>
<comment type="subcellular location">
    <subcellularLocation>
        <location evidence="1">Mitochondrion membrane</location>
        <topology evidence="1">Multi-pass membrane protein</topology>
    </subcellularLocation>
</comment>
<evidence type="ECO:0000256" key="7">
    <source>
        <dbReference type="ARBA" id="ARBA00022692"/>
    </source>
</evidence>
<dbReference type="AlphaFoldDB" id="A0A126TGE1"/>
<keyword evidence="12 17" id="KW-0496">Mitochondrion</keyword>
<evidence type="ECO:0000256" key="14">
    <source>
        <dbReference type="ARBA" id="ARBA00031019"/>
    </source>
</evidence>
<evidence type="ECO:0000256" key="6">
    <source>
        <dbReference type="ARBA" id="ARBA00022660"/>
    </source>
</evidence>
<evidence type="ECO:0000256" key="8">
    <source>
        <dbReference type="ARBA" id="ARBA00022967"/>
    </source>
</evidence>
<evidence type="ECO:0000256" key="5">
    <source>
        <dbReference type="ARBA" id="ARBA00022448"/>
    </source>
</evidence>
<comment type="catalytic activity">
    <reaction evidence="15">
        <text>a ubiquinone + NADH + 5 H(+)(in) = a ubiquinol + NAD(+) + 4 H(+)(out)</text>
        <dbReference type="Rhea" id="RHEA:29091"/>
        <dbReference type="Rhea" id="RHEA-COMP:9565"/>
        <dbReference type="Rhea" id="RHEA-COMP:9566"/>
        <dbReference type="ChEBI" id="CHEBI:15378"/>
        <dbReference type="ChEBI" id="CHEBI:16389"/>
        <dbReference type="ChEBI" id="CHEBI:17976"/>
        <dbReference type="ChEBI" id="CHEBI:57540"/>
        <dbReference type="ChEBI" id="CHEBI:57945"/>
        <dbReference type="EC" id="7.1.1.2"/>
    </reaction>
</comment>
<protein>
    <recommendedName>
        <fullName evidence="4">NADH-ubiquinone oxidoreductase chain 6</fullName>
        <ecNumber evidence="3">7.1.1.2</ecNumber>
    </recommendedName>
    <alternativeName>
        <fullName evidence="14">NADH dehydrogenase subunit 6</fullName>
    </alternativeName>
</protein>
<dbReference type="EC" id="7.1.1.2" evidence="3"/>
<evidence type="ECO:0000256" key="1">
    <source>
        <dbReference type="ARBA" id="ARBA00004225"/>
    </source>
</evidence>
<evidence type="ECO:0000256" key="13">
    <source>
        <dbReference type="ARBA" id="ARBA00023136"/>
    </source>
</evidence>
<feature type="transmembrane region" description="Helical" evidence="16">
    <location>
        <begin position="45"/>
        <end position="65"/>
    </location>
</feature>
<keyword evidence="5" id="KW-0813">Transport</keyword>
<proteinExistence type="inferred from homology"/>
<dbReference type="GO" id="GO:0008137">
    <property type="term" value="F:NADH dehydrogenase (ubiquinone) activity"/>
    <property type="evidence" value="ECO:0007669"/>
    <property type="project" value="UniProtKB-EC"/>
</dbReference>
<name>A0A126TGE1_9COLE</name>
<keyword evidence="9" id="KW-0249">Electron transport</keyword>
<evidence type="ECO:0000256" key="16">
    <source>
        <dbReference type="SAM" id="Phobius"/>
    </source>
</evidence>
<evidence type="ECO:0000256" key="15">
    <source>
        <dbReference type="ARBA" id="ARBA00049551"/>
    </source>
</evidence>
<reference evidence="17" key="1">
    <citation type="submission" date="2015-09" db="EMBL/GenBank/DDBJ databases">
        <title>Capturing the unknown biodiversity of arthropods in tropical forests using metagenomics.</title>
        <authorList>
            <person name="Andujar C."/>
            <person name="Creedy T.J."/>
            <person name="Garner B."/>
            <person name="Canty R."/>
            <person name="Warner H.B."/>
            <person name="Lipecki J."/>
            <person name="Crampton-Platt A."/>
            <person name="Gabrielli M."/>
            <person name="Croydon-Veleslavov I.A."/>
            <person name="Lim J.L."/>
            <person name="Linard B."/>
            <person name="Vogler A."/>
        </authorList>
    </citation>
    <scope>NUCLEOTIDE SEQUENCE</scope>
</reference>
<keyword evidence="7 16" id="KW-0812">Transmembrane</keyword>
<evidence type="ECO:0000313" key="17">
    <source>
        <dbReference type="EMBL" id="AML26663.1"/>
    </source>
</evidence>
<evidence type="ECO:0000256" key="3">
    <source>
        <dbReference type="ARBA" id="ARBA00012944"/>
    </source>
</evidence>
<dbReference type="PANTHER" id="PTHR11435:SF1">
    <property type="entry name" value="NADH-UBIQUINONE OXIDOREDUCTASE CHAIN 6"/>
    <property type="match status" value="1"/>
</dbReference>
<comment type="similarity">
    <text evidence="2">Belongs to the complex I subunit 6 family.</text>
</comment>
<gene>
    <name evidence="17" type="primary">ND6</name>
</gene>
<sequence length="145" mass="16994">MLLTINLILSLLFLIMKHPLSMGMILIMQTLTITLIMGMMNNTYWFSYLLFLIMIGGMLILFMYMTSIMSNKKFSYFNKKLIILILPGFGMISYINNDFITDSNLNKYLNLPSMFLMFIMIIYLFIIMIAVVKITKFKMGPLRTF</sequence>
<feature type="transmembrane region" description="Helical" evidence="16">
    <location>
        <begin position="77"/>
        <end position="95"/>
    </location>
</feature>
<organism evidence="17">
    <name type="scientific">Ptiliidae sp. BMNH 1274724</name>
    <dbReference type="NCBI Taxonomy" id="1796537"/>
    <lineage>
        <taxon>Eukaryota</taxon>
        <taxon>Metazoa</taxon>
        <taxon>Ecdysozoa</taxon>
        <taxon>Arthropoda</taxon>
        <taxon>Hexapoda</taxon>
        <taxon>Insecta</taxon>
        <taxon>Pterygota</taxon>
        <taxon>Neoptera</taxon>
        <taxon>Endopterygota</taxon>
        <taxon>Coleoptera</taxon>
        <taxon>Polyphaga</taxon>
        <taxon>Staphyliniformia</taxon>
        <taxon>Ptiliidae</taxon>
    </lineage>
</organism>
<keyword evidence="10 16" id="KW-1133">Transmembrane helix</keyword>
<geneLocation type="mitochondrion" evidence="17"/>
<feature type="transmembrane region" description="Helical" evidence="16">
    <location>
        <begin position="115"/>
        <end position="135"/>
    </location>
</feature>
<evidence type="ECO:0000256" key="11">
    <source>
        <dbReference type="ARBA" id="ARBA00023027"/>
    </source>
</evidence>
<dbReference type="PANTHER" id="PTHR11435">
    <property type="entry name" value="NADH UBIQUINONE OXIDOREDUCTASE SUBUNIT ND6"/>
    <property type="match status" value="1"/>
</dbReference>
<dbReference type="GO" id="GO:0031966">
    <property type="term" value="C:mitochondrial membrane"/>
    <property type="evidence" value="ECO:0007669"/>
    <property type="project" value="UniProtKB-SubCell"/>
</dbReference>
<evidence type="ECO:0000256" key="10">
    <source>
        <dbReference type="ARBA" id="ARBA00022989"/>
    </source>
</evidence>
<keyword evidence="13 16" id="KW-0472">Membrane</keyword>